<dbReference type="Pfam" id="PF22042">
    <property type="entry name" value="EF-G_D2"/>
    <property type="match status" value="1"/>
</dbReference>
<feature type="compositionally biased region" description="Low complexity" evidence="11">
    <location>
        <begin position="151"/>
        <end position="173"/>
    </location>
</feature>
<keyword evidence="3" id="KW-0396">Initiation factor</keyword>
<dbReference type="InterPro" id="IPR044145">
    <property type="entry name" value="IF2_II"/>
</dbReference>
<dbReference type="Gene3D" id="3.40.50.300">
    <property type="entry name" value="P-loop containing nucleotide triphosphate hydrolases"/>
    <property type="match status" value="1"/>
</dbReference>
<feature type="compositionally biased region" description="Basic and acidic residues" evidence="11">
    <location>
        <begin position="345"/>
        <end position="371"/>
    </location>
</feature>
<dbReference type="InterPro" id="IPR015760">
    <property type="entry name" value="TIF_IF2"/>
</dbReference>
<keyword evidence="4" id="KW-0547">Nucleotide-binding</keyword>
<feature type="compositionally biased region" description="Polar residues" evidence="11">
    <location>
        <begin position="372"/>
        <end position="389"/>
    </location>
</feature>
<comment type="function">
    <text evidence="9">One of the essential components for the initiation of protein synthesis. Protects formylmethionyl-tRNA from spontaneous hydrolysis and promotes its binding to the 30S ribosomal subunits. Also involved in the hydrolysis of GTP during the formation of the 70S ribosomal complex.</text>
</comment>
<dbReference type="Pfam" id="PF11987">
    <property type="entry name" value="IF-2"/>
    <property type="match status" value="1"/>
</dbReference>
<evidence type="ECO:0000256" key="7">
    <source>
        <dbReference type="ARBA" id="ARBA00023128"/>
    </source>
</evidence>
<comment type="similarity">
    <text evidence="2">Belongs to the TRAFAC class translation factor GTPase superfamily. Classic translation factor GTPase family. IF-2 subfamily.</text>
</comment>
<organism evidence="13 14">
    <name type="scientific">Batrachochytrium salamandrivorans</name>
    <dbReference type="NCBI Taxonomy" id="1357716"/>
    <lineage>
        <taxon>Eukaryota</taxon>
        <taxon>Fungi</taxon>
        <taxon>Fungi incertae sedis</taxon>
        <taxon>Chytridiomycota</taxon>
        <taxon>Chytridiomycota incertae sedis</taxon>
        <taxon>Chytridiomycetes</taxon>
        <taxon>Rhizophydiales</taxon>
        <taxon>Rhizophydiales incertae sedis</taxon>
        <taxon>Batrachochytrium</taxon>
    </lineage>
</organism>
<dbReference type="InterPro" id="IPR005225">
    <property type="entry name" value="Small_GTP-bd"/>
</dbReference>
<evidence type="ECO:0000256" key="11">
    <source>
        <dbReference type="SAM" id="MobiDB-lite"/>
    </source>
</evidence>
<dbReference type="Gene3D" id="3.40.50.10050">
    <property type="entry name" value="Translation initiation factor IF- 2, domain 3"/>
    <property type="match status" value="1"/>
</dbReference>
<feature type="compositionally biased region" description="Polar residues" evidence="11">
    <location>
        <begin position="223"/>
        <end position="233"/>
    </location>
</feature>
<dbReference type="InterPro" id="IPR000178">
    <property type="entry name" value="TF_IF2_bacterial-like"/>
</dbReference>
<evidence type="ECO:0000256" key="2">
    <source>
        <dbReference type="ARBA" id="ARBA00007733"/>
    </source>
</evidence>
<dbReference type="SUPFAM" id="SSF52156">
    <property type="entry name" value="Initiation factor IF2/eIF5b, domain 3"/>
    <property type="match status" value="1"/>
</dbReference>
<feature type="compositionally biased region" description="Low complexity" evidence="11">
    <location>
        <begin position="52"/>
        <end position="65"/>
    </location>
</feature>
<dbReference type="PANTHER" id="PTHR43381">
    <property type="entry name" value="TRANSLATION INITIATION FACTOR IF-2-RELATED"/>
    <property type="match status" value="1"/>
</dbReference>
<dbReference type="Pfam" id="PF00009">
    <property type="entry name" value="GTP_EFTU"/>
    <property type="match status" value="1"/>
</dbReference>
<feature type="region of interest" description="Disordered" evidence="11">
    <location>
        <begin position="52"/>
        <end position="78"/>
    </location>
</feature>
<reference evidence="13 14" key="1">
    <citation type="submission" date="2021-02" db="EMBL/GenBank/DDBJ databases">
        <title>Variation within the Batrachochytrium salamandrivorans European outbreak.</title>
        <authorList>
            <person name="Kelly M."/>
            <person name="Pasmans F."/>
            <person name="Shea T.P."/>
            <person name="Munoz J.F."/>
            <person name="Carranza S."/>
            <person name="Cuomo C.A."/>
            <person name="Martel A."/>
        </authorList>
    </citation>
    <scope>NUCLEOTIDE SEQUENCE [LARGE SCALE GENOMIC DNA]</scope>
    <source>
        <strain evidence="13 14">AMFP18/2</strain>
    </source>
</reference>
<keyword evidence="8" id="KW-0342">GTP-binding</keyword>
<evidence type="ECO:0000256" key="5">
    <source>
        <dbReference type="ARBA" id="ARBA00022917"/>
    </source>
</evidence>
<feature type="region of interest" description="Disordered" evidence="11">
    <location>
        <begin position="99"/>
        <end position="426"/>
    </location>
</feature>
<dbReference type="PROSITE" id="PS51722">
    <property type="entry name" value="G_TR_2"/>
    <property type="match status" value="1"/>
</dbReference>
<proteinExistence type="inferred from homology"/>
<evidence type="ECO:0000313" key="14">
    <source>
        <dbReference type="Proteomes" id="UP001648503"/>
    </source>
</evidence>
<feature type="compositionally biased region" description="Basic and acidic residues" evidence="11">
    <location>
        <begin position="292"/>
        <end position="309"/>
    </location>
</feature>
<dbReference type="EMBL" id="JAFCIX010000028">
    <property type="protein sequence ID" value="KAH6600702.1"/>
    <property type="molecule type" value="Genomic_DNA"/>
</dbReference>
<dbReference type="InterPro" id="IPR053905">
    <property type="entry name" value="EF-G-like_DII"/>
</dbReference>
<feature type="compositionally biased region" description="Polar residues" evidence="11">
    <location>
        <begin position="113"/>
        <end position="127"/>
    </location>
</feature>
<comment type="subcellular location">
    <subcellularLocation>
        <location evidence="1">Mitochondrion</location>
    </subcellularLocation>
</comment>
<evidence type="ECO:0000256" key="9">
    <source>
        <dbReference type="ARBA" id="ARBA00025162"/>
    </source>
</evidence>
<evidence type="ECO:0000256" key="4">
    <source>
        <dbReference type="ARBA" id="ARBA00022741"/>
    </source>
</evidence>
<dbReference type="SUPFAM" id="SSF50447">
    <property type="entry name" value="Translation proteins"/>
    <property type="match status" value="2"/>
</dbReference>
<feature type="compositionally biased region" description="Pro residues" evidence="11">
    <location>
        <begin position="133"/>
        <end position="150"/>
    </location>
</feature>
<feature type="compositionally biased region" description="Polar residues" evidence="11">
    <location>
        <begin position="66"/>
        <end position="78"/>
    </location>
</feature>
<dbReference type="InterPro" id="IPR000795">
    <property type="entry name" value="T_Tr_GTP-bd_dom"/>
</dbReference>
<dbReference type="CDD" id="cd03692">
    <property type="entry name" value="mtIF2_IVc"/>
    <property type="match status" value="1"/>
</dbReference>
<keyword evidence="7" id="KW-0496">Mitochondrion</keyword>
<dbReference type="CDD" id="cd03702">
    <property type="entry name" value="IF2_mtIF2_II"/>
    <property type="match status" value="1"/>
</dbReference>
<dbReference type="Proteomes" id="UP001648503">
    <property type="component" value="Unassembled WGS sequence"/>
</dbReference>
<dbReference type="SUPFAM" id="SSF52540">
    <property type="entry name" value="P-loop containing nucleoside triphosphate hydrolases"/>
    <property type="match status" value="1"/>
</dbReference>
<dbReference type="PANTHER" id="PTHR43381:SF20">
    <property type="entry name" value="TRANSLATION INITIATION FACTOR IF-2, MITOCHONDRIAL"/>
    <property type="match status" value="1"/>
</dbReference>
<keyword evidence="14" id="KW-1185">Reference proteome</keyword>
<accession>A0ABQ8FMC9</accession>
<evidence type="ECO:0000313" key="13">
    <source>
        <dbReference type="EMBL" id="KAH6600702.1"/>
    </source>
</evidence>
<dbReference type="Gene3D" id="2.40.30.10">
    <property type="entry name" value="Translation factors"/>
    <property type="match status" value="2"/>
</dbReference>
<feature type="domain" description="Tr-type G" evidence="12">
    <location>
        <begin position="531"/>
        <end position="699"/>
    </location>
</feature>
<dbReference type="HAMAP" id="MF_00100_B">
    <property type="entry name" value="IF_2_B"/>
    <property type="match status" value="1"/>
</dbReference>
<feature type="compositionally biased region" description="Polar residues" evidence="11">
    <location>
        <begin position="334"/>
        <end position="344"/>
    </location>
</feature>
<evidence type="ECO:0000256" key="10">
    <source>
        <dbReference type="ARBA" id="ARBA00044200"/>
    </source>
</evidence>
<dbReference type="InterPro" id="IPR036925">
    <property type="entry name" value="TIF_IF2_dom3_sf"/>
</dbReference>
<comment type="caution">
    <text evidence="13">The sequence shown here is derived from an EMBL/GenBank/DDBJ whole genome shotgun (WGS) entry which is preliminary data.</text>
</comment>
<dbReference type="InterPro" id="IPR023115">
    <property type="entry name" value="TIF_IF2_dom3"/>
</dbReference>
<dbReference type="NCBIfam" id="TIGR00231">
    <property type="entry name" value="small_GTP"/>
    <property type="match status" value="1"/>
</dbReference>
<feature type="compositionally biased region" description="Polar residues" evidence="11">
    <location>
        <begin position="264"/>
        <end position="275"/>
    </location>
</feature>
<dbReference type="CDD" id="cd01887">
    <property type="entry name" value="IF2_eIF5B"/>
    <property type="match status" value="1"/>
</dbReference>
<protein>
    <recommendedName>
        <fullName evidence="10">Translation initiation factor IF-2, mitochondrial</fullName>
    </recommendedName>
</protein>
<dbReference type="InterPro" id="IPR027417">
    <property type="entry name" value="P-loop_NTPase"/>
</dbReference>
<sequence length="1060" mass="115593">MLCSLQCCTRPLSSQAIRIRAHVRSMQSVYGMIRGGCARRYLSISASCRSNYGSSDSNGNGSNGNASPTRHPTDQPANRSSLWAALSDTARIDTAKLPIPKNLGKSTLGAFPTSASLNRDAATSTLGNGRPSPMRPPSIRPPPMRPPSIRPPISTMPRESGPSTTPTTSTTPSQWQPLAQPHESKAAVSPLSQLGSSGLYPGKSIDISKWTKMPPSAPPNPVRSATGSTQPNGLPTYPKQGDSFLTRPNRDDTRIGGNPKFSRNHTSPTIQPANHSRSESRPPYNNPYKSQSKSEDWTARGPPPHRESFPPHADGGRFPNRSSENPAGRRLNLPRSNEGTSRTPLESDRFPKKRRDFDHNPMTRPDTRSDSTSDYTADFLSNTSVTGFSQLDGHDGGGDYADVVSRAGDRGTKHGRDKERRQRELDRKERELALRLEKEKKTKSKAIVKNVMLPEGITIANLGTLLEVKYEKLARKMIQLGFTDTDYNYVLTAENASLIVMEYGMNPIVVEAPKIELEARPEPTDWSTYSLRPPVVTIMGHVDHGKTTLLDSLRKTSVAAGEAGGITQHIGAFSVVLPSSQRITFLDTPGHAAFSAMRKRGAQTTDIVVLVVAADDGVMPQTVEAIKHSLDANVPIIVAINKCDKPGINLRKIKEGLIRYDLILEEFGGEVPAVEISGLTGKGLDDLEETILTVAEVLDVRGDASGPCEGVVIESKLNREQGNVATILVRRGTLRPGALIVAGGSWCKVRKLIDENGDELEEAGPSTPISVTGWKSLPSAGDEVLEAENEALAKRVVQSRFRQEEQLQSLKLIGSMNEKRSQERAIRLEEKESKDRKKTKIVLKKTVDPDAIPELRLVIKADVHGTLEALESVINALPCHEVQATIVSTGVGAVSDTDVSMAIAAGAEIVAFNAPCDRRVLREATIKKIKVHQHQIIYKLIDDIKYQMGELLPPEIVKEVTGEADVLQIFSVNTKGQKSDTAAGCKITNGKVLRGSTIRIMRDGKEIFQGSIKTFKHHKKDITEASKGLECGIELDGFSDYMERDVFQAVKTTEVKRTIS</sequence>
<evidence type="ECO:0000256" key="8">
    <source>
        <dbReference type="ARBA" id="ARBA00023134"/>
    </source>
</evidence>
<keyword evidence="6" id="KW-0809">Transit peptide</keyword>
<evidence type="ECO:0000256" key="6">
    <source>
        <dbReference type="ARBA" id="ARBA00022946"/>
    </source>
</evidence>
<feature type="compositionally biased region" description="Basic and acidic residues" evidence="11">
    <location>
        <begin position="407"/>
        <end position="426"/>
    </location>
</feature>
<evidence type="ECO:0000259" key="12">
    <source>
        <dbReference type="PROSITE" id="PS51722"/>
    </source>
</evidence>
<name>A0ABQ8FMC9_9FUNG</name>
<gene>
    <name evidence="13" type="ORF">BASA50_002086</name>
</gene>
<evidence type="ECO:0000256" key="1">
    <source>
        <dbReference type="ARBA" id="ARBA00004173"/>
    </source>
</evidence>
<evidence type="ECO:0000256" key="3">
    <source>
        <dbReference type="ARBA" id="ARBA00022540"/>
    </source>
</evidence>
<keyword evidence="5" id="KW-0648">Protein biosynthesis</keyword>
<dbReference type="InterPro" id="IPR009000">
    <property type="entry name" value="Transl_B-barrel_sf"/>
</dbReference>